<dbReference type="NCBIfam" id="TIGR01251">
    <property type="entry name" value="ribP_PPkin"/>
    <property type="match status" value="1"/>
</dbReference>
<evidence type="ECO:0000313" key="5">
    <source>
        <dbReference type="EMBL" id="MTF38735.1"/>
    </source>
</evidence>
<keyword evidence="5" id="KW-0418">Kinase</keyword>
<keyword evidence="1 2" id="KW-0545">Nucleotide biosynthesis</keyword>
<keyword evidence="5" id="KW-0808">Transferase</keyword>
<dbReference type="GO" id="GO:0016301">
    <property type="term" value="F:kinase activity"/>
    <property type="evidence" value="ECO:0007669"/>
    <property type="project" value="UniProtKB-KW"/>
</dbReference>
<dbReference type="GO" id="GO:0000287">
    <property type="term" value="F:magnesium ion binding"/>
    <property type="evidence" value="ECO:0007669"/>
    <property type="project" value="InterPro"/>
</dbReference>
<dbReference type="AlphaFoldDB" id="A0A844GX24"/>
<dbReference type="SMART" id="SM01400">
    <property type="entry name" value="Pribosyltran_N"/>
    <property type="match status" value="1"/>
</dbReference>
<evidence type="ECO:0000259" key="4">
    <source>
        <dbReference type="Pfam" id="PF13793"/>
    </source>
</evidence>
<dbReference type="PANTHER" id="PTHR10210:SF41">
    <property type="entry name" value="RIBOSE-PHOSPHATE PYROPHOSPHOKINASE 1, CHLOROPLASTIC"/>
    <property type="match status" value="1"/>
</dbReference>
<comment type="similarity">
    <text evidence="2">Belongs to the ribose-phosphate pyrophosphokinase family.</text>
</comment>
<dbReference type="Proteomes" id="UP000437131">
    <property type="component" value="Unassembled WGS sequence"/>
</dbReference>
<dbReference type="EC" id="2.7.6.1" evidence="5"/>
<dbReference type="InterPro" id="IPR000836">
    <property type="entry name" value="PRTase_dom"/>
</dbReference>
<dbReference type="CDD" id="cd06223">
    <property type="entry name" value="PRTases_typeI"/>
    <property type="match status" value="1"/>
</dbReference>
<protein>
    <submittedName>
        <fullName evidence="5">Ribose-phosphate diphosphokinase</fullName>
        <ecNumber evidence="5">2.7.6.1</ecNumber>
    </submittedName>
</protein>
<comment type="caution">
    <text evidence="5">The sequence shown here is derived from an EMBL/GenBank/DDBJ whole genome shotgun (WGS) entry which is preliminary data.</text>
</comment>
<dbReference type="GO" id="GO:0002189">
    <property type="term" value="C:ribose phosphate diphosphokinase complex"/>
    <property type="evidence" value="ECO:0007669"/>
    <property type="project" value="TreeGrafter"/>
</dbReference>
<dbReference type="GO" id="GO:0004749">
    <property type="term" value="F:ribose phosphate diphosphokinase activity"/>
    <property type="evidence" value="ECO:0007669"/>
    <property type="project" value="UniProtKB-EC"/>
</dbReference>
<dbReference type="EMBL" id="WMIA01000007">
    <property type="protein sequence ID" value="MTF38735.1"/>
    <property type="molecule type" value="Genomic_DNA"/>
</dbReference>
<dbReference type="InterPro" id="IPR029057">
    <property type="entry name" value="PRTase-like"/>
</dbReference>
<organism evidence="5 6">
    <name type="scientific">Cyanobacterium aponinum 0216</name>
    <dbReference type="NCBI Taxonomy" id="2676140"/>
    <lineage>
        <taxon>Bacteria</taxon>
        <taxon>Bacillati</taxon>
        <taxon>Cyanobacteriota</taxon>
        <taxon>Cyanophyceae</taxon>
        <taxon>Oscillatoriophycideae</taxon>
        <taxon>Chroococcales</taxon>
        <taxon>Geminocystaceae</taxon>
        <taxon>Cyanobacterium</taxon>
    </lineage>
</organism>
<dbReference type="Gene3D" id="3.40.50.2020">
    <property type="match status" value="2"/>
</dbReference>
<dbReference type="RefSeq" id="WP_155083604.1">
    <property type="nucleotide sequence ID" value="NZ_WMIA01000007.1"/>
</dbReference>
<accession>A0A844GX24</accession>
<dbReference type="InterPro" id="IPR029099">
    <property type="entry name" value="Pribosyltran_N"/>
</dbReference>
<evidence type="ECO:0000313" key="6">
    <source>
        <dbReference type="Proteomes" id="UP000437131"/>
    </source>
</evidence>
<evidence type="ECO:0000256" key="1">
    <source>
        <dbReference type="ARBA" id="ARBA00022727"/>
    </source>
</evidence>
<evidence type="ECO:0000256" key="2">
    <source>
        <dbReference type="RuleBase" id="RU004324"/>
    </source>
</evidence>
<dbReference type="Pfam" id="PF13793">
    <property type="entry name" value="Pribosyltran_N"/>
    <property type="match status" value="1"/>
</dbReference>
<feature type="domain" description="Ribose-phosphate pyrophosphokinase N-terminal" evidence="4">
    <location>
        <begin position="18"/>
        <end position="97"/>
    </location>
</feature>
<dbReference type="PANTHER" id="PTHR10210">
    <property type="entry name" value="RIBOSE-PHOSPHATE DIPHOSPHOKINASE FAMILY MEMBER"/>
    <property type="match status" value="1"/>
</dbReference>
<dbReference type="GO" id="GO:0005737">
    <property type="term" value="C:cytoplasm"/>
    <property type="evidence" value="ECO:0007669"/>
    <property type="project" value="TreeGrafter"/>
</dbReference>
<feature type="domain" description="Phosphoribosyltransferase" evidence="3">
    <location>
        <begin position="141"/>
        <end position="230"/>
    </location>
</feature>
<dbReference type="SUPFAM" id="SSF53271">
    <property type="entry name" value="PRTase-like"/>
    <property type="match status" value="1"/>
</dbReference>
<dbReference type="Pfam" id="PF00156">
    <property type="entry name" value="Pribosyltran"/>
    <property type="match status" value="1"/>
</dbReference>
<dbReference type="GO" id="GO:0006015">
    <property type="term" value="P:5-phosphoribose 1-diphosphate biosynthetic process"/>
    <property type="evidence" value="ECO:0007669"/>
    <property type="project" value="TreeGrafter"/>
</dbReference>
<reference evidence="5 6" key="1">
    <citation type="submission" date="2019-11" db="EMBL/GenBank/DDBJ databases">
        <title>Isolation of a new High Light Tolerant Cyanobacteria.</title>
        <authorList>
            <person name="Dobson Z."/>
            <person name="Vaughn N."/>
            <person name="Vaughn M."/>
            <person name="Fromme P."/>
            <person name="Mazor Y."/>
        </authorList>
    </citation>
    <scope>NUCLEOTIDE SEQUENCE [LARGE SCALE GENOMIC DNA]</scope>
    <source>
        <strain evidence="5 6">0216</strain>
    </source>
</reference>
<dbReference type="InterPro" id="IPR005946">
    <property type="entry name" value="Rib-P_diPkinase"/>
</dbReference>
<evidence type="ECO:0000259" key="3">
    <source>
        <dbReference type="Pfam" id="PF00156"/>
    </source>
</evidence>
<gene>
    <name evidence="5" type="primary">prs</name>
    <name evidence="5" type="ORF">GGC33_07320</name>
</gene>
<dbReference type="GO" id="GO:0006164">
    <property type="term" value="P:purine nucleotide biosynthetic process"/>
    <property type="evidence" value="ECO:0007669"/>
    <property type="project" value="TreeGrafter"/>
</dbReference>
<sequence>MPIFINDEQIFSFVFPAGESHVRISPEMIKPITVIEAWLYKAEDIMALLLSVDAIHRFSLGVKIHLTIPYFPYARQDRVCNQGEALSVKVMANLINSLRCDRILVIDPHSDVTPALLDNCQVKTQADIIFDSVLKNILIEDNWALVAPDAGAEKKVLTVAQRLGLRDVFCASKIRDSKTGKITDTTFHDEVKGRKVLIVDDICDGGRTFIELGKLLREKQAETIYLYITHGIFSKGLQVLNPYFDHIYCYHSFSPITEENQDFITVISSHDKHSQPS</sequence>
<proteinExistence type="inferred from homology"/>
<name>A0A844GX24_9CHRO</name>